<dbReference type="InterPro" id="IPR011010">
    <property type="entry name" value="DNA_brk_join_enz"/>
</dbReference>
<evidence type="ECO:0000256" key="3">
    <source>
        <dbReference type="ARBA" id="ARBA00023125"/>
    </source>
</evidence>
<comment type="similarity">
    <text evidence="1">Belongs to the 'phage' integrase family.</text>
</comment>
<evidence type="ECO:0000256" key="4">
    <source>
        <dbReference type="ARBA" id="ARBA00023172"/>
    </source>
</evidence>
<keyword evidence="4" id="KW-0233">DNA recombination</keyword>
<keyword evidence="2" id="KW-0229">DNA integration</keyword>
<evidence type="ECO:0000256" key="1">
    <source>
        <dbReference type="ARBA" id="ARBA00008857"/>
    </source>
</evidence>
<keyword evidence="7" id="KW-1185">Reference proteome</keyword>
<proteinExistence type="inferred from homology"/>
<protein>
    <submittedName>
        <fullName evidence="6">Integrase</fullName>
    </submittedName>
</protein>
<dbReference type="PANTHER" id="PTHR30349:SF41">
    <property type="entry name" value="INTEGRASE_RECOMBINASE PROTEIN MJ0367-RELATED"/>
    <property type="match status" value="1"/>
</dbReference>
<feature type="domain" description="Tyr recombinase" evidence="5">
    <location>
        <begin position="118"/>
        <end position="322"/>
    </location>
</feature>
<keyword evidence="3" id="KW-0238">DNA-binding</keyword>
<evidence type="ECO:0000313" key="6">
    <source>
        <dbReference type="EMBL" id="BDI06261.1"/>
    </source>
</evidence>
<dbReference type="PROSITE" id="PS51898">
    <property type="entry name" value="TYR_RECOMBINASE"/>
    <property type="match status" value="1"/>
</dbReference>
<evidence type="ECO:0000313" key="7">
    <source>
        <dbReference type="Proteomes" id="UP001057498"/>
    </source>
</evidence>
<gene>
    <name evidence="6" type="ORF">CATMQ487_32310</name>
</gene>
<dbReference type="SUPFAM" id="SSF56349">
    <property type="entry name" value="DNA breaking-rejoining enzymes"/>
    <property type="match status" value="1"/>
</dbReference>
<dbReference type="InterPro" id="IPR002104">
    <property type="entry name" value="Integrase_catalytic"/>
</dbReference>
<dbReference type="PANTHER" id="PTHR30349">
    <property type="entry name" value="PHAGE INTEGRASE-RELATED"/>
    <property type="match status" value="1"/>
</dbReference>
<evidence type="ECO:0000256" key="2">
    <source>
        <dbReference type="ARBA" id="ARBA00022908"/>
    </source>
</evidence>
<dbReference type="Gene3D" id="1.10.443.10">
    <property type="entry name" value="Intergrase catalytic core"/>
    <property type="match status" value="1"/>
</dbReference>
<dbReference type="InterPro" id="IPR013762">
    <property type="entry name" value="Integrase-like_cat_sf"/>
</dbReference>
<organism evidence="6 7">
    <name type="scientific">Sphaerotilus microaerophilus</name>
    <dbReference type="NCBI Taxonomy" id="2914710"/>
    <lineage>
        <taxon>Bacteria</taxon>
        <taxon>Pseudomonadati</taxon>
        <taxon>Pseudomonadota</taxon>
        <taxon>Betaproteobacteria</taxon>
        <taxon>Burkholderiales</taxon>
        <taxon>Sphaerotilaceae</taxon>
        <taxon>Sphaerotilus</taxon>
    </lineage>
</organism>
<accession>A0ABM7YP22</accession>
<evidence type="ECO:0000259" key="5">
    <source>
        <dbReference type="PROSITE" id="PS51898"/>
    </source>
</evidence>
<name>A0ABM7YP22_9BURK</name>
<dbReference type="Pfam" id="PF00589">
    <property type="entry name" value="Phage_integrase"/>
    <property type="match status" value="1"/>
</dbReference>
<dbReference type="EMBL" id="AP025730">
    <property type="protein sequence ID" value="BDI06261.1"/>
    <property type="molecule type" value="Genomic_DNA"/>
</dbReference>
<reference evidence="6" key="1">
    <citation type="submission" date="2022-04" db="EMBL/GenBank/DDBJ databases">
        <title>Whole genome sequence of Sphaerotilus sp. FB-5.</title>
        <authorList>
            <person name="Takeda M."/>
            <person name="Narihara S."/>
            <person name="Akimoto M."/>
            <person name="Akimoto R."/>
            <person name="Nishiyashiki S."/>
            <person name="Murakami T."/>
        </authorList>
    </citation>
    <scope>NUCLEOTIDE SEQUENCE</scope>
    <source>
        <strain evidence="6">FB-5</strain>
    </source>
</reference>
<dbReference type="Proteomes" id="UP001057498">
    <property type="component" value="Chromosome"/>
</dbReference>
<sequence>MAWHPCGCHDREGIMTIGLTALVERYLIERRTLGFQLKSPAYSLRSLAEYVRRTRHRGPLTLEVMAEWARLDSHASVDPRTWARRLKNLRSFARWMQQFEPATEVPDDTIFGRLPERQAPHIYSPEEVQQLLAAARELGPSPGLRGLVYETLFGLIASCGLRLSEALSLTVADVDLRRGVLTIRRTKFAKSRQVPLHPSTAKALGRYRWTRDVAGASRDDDAPFSIGTRGRLFGKPISGHQVERVFATLRSELGWINRGTHHAPRIHDLRHTFVVRRILLWQQHGIDVDEAMLALSTYVGHAMVTNTYWYLQAVPELMAVAAKRFEACMPEFSHV</sequence>
<dbReference type="InterPro" id="IPR050090">
    <property type="entry name" value="Tyrosine_recombinase_XerCD"/>
</dbReference>